<accession>A0ABR0NAZ3</accession>
<dbReference type="InterPro" id="IPR044730">
    <property type="entry name" value="RNase_H-like_dom_plant"/>
</dbReference>
<dbReference type="InterPro" id="IPR012337">
    <property type="entry name" value="RNaseH-like_sf"/>
</dbReference>
<keyword evidence="3" id="KW-1185">Reference proteome</keyword>
<dbReference type="SUPFAM" id="SSF53098">
    <property type="entry name" value="Ribonuclease H-like"/>
    <property type="match status" value="1"/>
</dbReference>
<proteinExistence type="predicted"/>
<comment type="caution">
    <text evidence="2">The sequence shown here is derived from an EMBL/GenBank/DDBJ whole genome shotgun (WGS) entry which is preliminary data.</text>
</comment>
<dbReference type="Proteomes" id="UP001358586">
    <property type="component" value="Chromosome 11"/>
</dbReference>
<organism evidence="2 3">
    <name type="scientific">Gossypium arboreum</name>
    <name type="common">Tree cotton</name>
    <name type="synonym">Gossypium nanking</name>
    <dbReference type="NCBI Taxonomy" id="29729"/>
    <lineage>
        <taxon>Eukaryota</taxon>
        <taxon>Viridiplantae</taxon>
        <taxon>Streptophyta</taxon>
        <taxon>Embryophyta</taxon>
        <taxon>Tracheophyta</taxon>
        <taxon>Spermatophyta</taxon>
        <taxon>Magnoliopsida</taxon>
        <taxon>eudicotyledons</taxon>
        <taxon>Gunneridae</taxon>
        <taxon>Pentapetalae</taxon>
        <taxon>rosids</taxon>
        <taxon>malvids</taxon>
        <taxon>Malvales</taxon>
        <taxon>Malvaceae</taxon>
        <taxon>Malvoideae</taxon>
        <taxon>Gossypium</taxon>
    </lineage>
</organism>
<dbReference type="PANTHER" id="PTHR47074:SF75">
    <property type="entry name" value="RNASE H TYPE-1 DOMAIN-CONTAINING PROTEIN"/>
    <property type="match status" value="1"/>
</dbReference>
<dbReference type="CDD" id="cd06222">
    <property type="entry name" value="RNase_H_like"/>
    <property type="match status" value="1"/>
</dbReference>
<protein>
    <recommendedName>
        <fullName evidence="1">RNase H type-1 domain-containing protein</fullName>
    </recommendedName>
</protein>
<dbReference type="Pfam" id="PF13456">
    <property type="entry name" value="RVT_3"/>
    <property type="match status" value="1"/>
</dbReference>
<dbReference type="InterPro" id="IPR052929">
    <property type="entry name" value="RNase_H-like_EbsB-rel"/>
</dbReference>
<dbReference type="InterPro" id="IPR036397">
    <property type="entry name" value="RNaseH_sf"/>
</dbReference>
<feature type="domain" description="RNase H type-1" evidence="1">
    <location>
        <begin position="110"/>
        <end position="192"/>
    </location>
</feature>
<sequence length="193" mass="21564">MSFILTKVRKHESSLLNQWWLTCAASFLWSIWLAHNELVFNKKRLSIDEIKFLAKLHSFYWVKASKEGCIVIESQWWSIPRLSVPCSKGVGPRFGIVWHAPPCGVIKFTVDGAARGKSGPAGCGGVLRDHSGKILVILSGLLCILESKEAELRPIILALENAQKIIVESDSKVVILWCTSTKRDHANIDMVLN</sequence>
<evidence type="ECO:0000313" key="3">
    <source>
        <dbReference type="Proteomes" id="UP001358586"/>
    </source>
</evidence>
<evidence type="ECO:0000259" key="1">
    <source>
        <dbReference type="Pfam" id="PF13456"/>
    </source>
</evidence>
<dbReference type="EMBL" id="JARKNE010000011">
    <property type="protein sequence ID" value="KAK5786987.1"/>
    <property type="molecule type" value="Genomic_DNA"/>
</dbReference>
<reference evidence="2 3" key="1">
    <citation type="submission" date="2023-03" db="EMBL/GenBank/DDBJ databases">
        <title>WGS of Gossypium arboreum.</title>
        <authorList>
            <person name="Yu D."/>
        </authorList>
    </citation>
    <scope>NUCLEOTIDE SEQUENCE [LARGE SCALE GENOMIC DNA]</scope>
    <source>
        <tissue evidence="2">Leaf</tissue>
    </source>
</reference>
<evidence type="ECO:0000313" key="2">
    <source>
        <dbReference type="EMBL" id="KAK5786987.1"/>
    </source>
</evidence>
<dbReference type="PANTHER" id="PTHR47074">
    <property type="entry name" value="BNAC02G40300D PROTEIN"/>
    <property type="match status" value="1"/>
</dbReference>
<name>A0ABR0NAZ3_GOSAR</name>
<dbReference type="Gene3D" id="3.30.420.10">
    <property type="entry name" value="Ribonuclease H-like superfamily/Ribonuclease H"/>
    <property type="match status" value="1"/>
</dbReference>
<gene>
    <name evidence="2" type="ORF">PVK06_041637</name>
</gene>
<dbReference type="InterPro" id="IPR002156">
    <property type="entry name" value="RNaseH_domain"/>
</dbReference>